<accession>A0A7X2LZB4</accession>
<dbReference type="PANTHER" id="PTHR13774">
    <property type="entry name" value="PHENAZINE BIOSYNTHESIS PROTEIN"/>
    <property type="match status" value="1"/>
</dbReference>
<dbReference type="GO" id="GO:0005737">
    <property type="term" value="C:cytoplasm"/>
    <property type="evidence" value="ECO:0007669"/>
    <property type="project" value="TreeGrafter"/>
</dbReference>
<dbReference type="Pfam" id="PF02567">
    <property type="entry name" value="PhzC-PhzF"/>
    <property type="match status" value="1"/>
</dbReference>
<evidence type="ECO:0000256" key="3">
    <source>
        <dbReference type="PIRSR" id="PIRSR016184-1"/>
    </source>
</evidence>
<dbReference type="SUPFAM" id="SSF54506">
    <property type="entry name" value="Diaminopimelate epimerase-like"/>
    <property type="match status" value="1"/>
</dbReference>
<keyword evidence="5" id="KW-1185">Reference proteome</keyword>
<comment type="similarity">
    <text evidence="1">Belongs to the PhzF family.</text>
</comment>
<evidence type="ECO:0000256" key="2">
    <source>
        <dbReference type="ARBA" id="ARBA00023235"/>
    </source>
</evidence>
<dbReference type="GO" id="GO:0016853">
    <property type="term" value="F:isomerase activity"/>
    <property type="evidence" value="ECO:0007669"/>
    <property type="project" value="UniProtKB-KW"/>
</dbReference>
<protein>
    <submittedName>
        <fullName evidence="4">PhzF family phenazine biosynthesis isomerase</fullName>
    </submittedName>
</protein>
<name>A0A7X2LZB4_9BACI</name>
<organism evidence="4 5">
    <name type="scientific">Metabacillus lacus</name>
    <dbReference type="NCBI Taxonomy" id="1983721"/>
    <lineage>
        <taxon>Bacteria</taxon>
        <taxon>Bacillati</taxon>
        <taxon>Bacillota</taxon>
        <taxon>Bacilli</taxon>
        <taxon>Bacillales</taxon>
        <taxon>Bacillaceae</taxon>
        <taxon>Metabacillus</taxon>
    </lineage>
</organism>
<dbReference type="PIRSF" id="PIRSF016184">
    <property type="entry name" value="PhzC_PhzF"/>
    <property type="match status" value="1"/>
</dbReference>
<dbReference type="PANTHER" id="PTHR13774:SF17">
    <property type="entry name" value="PHENAZINE BIOSYNTHESIS-LIKE DOMAIN-CONTAINING PROTEIN"/>
    <property type="match status" value="1"/>
</dbReference>
<comment type="caution">
    <text evidence="4">The sequence shown here is derived from an EMBL/GenBank/DDBJ whole genome shotgun (WGS) entry which is preliminary data.</text>
</comment>
<proteinExistence type="inferred from homology"/>
<dbReference type="Gene3D" id="3.10.310.10">
    <property type="entry name" value="Diaminopimelate Epimerase, Chain A, domain 1"/>
    <property type="match status" value="2"/>
</dbReference>
<reference evidence="4 5" key="1">
    <citation type="submission" date="2019-11" db="EMBL/GenBank/DDBJ databases">
        <title>Bacillus lacus genome.</title>
        <authorList>
            <person name="Allen C.J."/>
            <person name="Newman J.D."/>
        </authorList>
    </citation>
    <scope>NUCLEOTIDE SEQUENCE [LARGE SCALE GENOMIC DNA]</scope>
    <source>
        <strain evidence="4 5">KCTC 33946</strain>
    </source>
</reference>
<dbReference type="AlphaFoldDB" id="A0A7X2LZB4"/>
<dbReference type="NCBIfam" id="TIGR00654">
    <property type="entry name" value="PhzF_family"/>
    <property type="match status" value="1"/>
</dbReference>
<evidence type="ECO:0000256" key="1">
    <source>
        <dbReference type="ARBA" id="ARBA00008270"/>
    </source>
</evidence>
<dbReference type="Proteomes" id="UP000448867">
    <property type="component" value="Unassembled WGS sequence"/>
</dbReference>
<dbReference type="RefSeq" id="WP_154308704.1">
    <property type="nucleotide sequence ID" value="NZ_WKKI01000030.1"/>
</dbReference>
<dbReference type="OrthoDB" id="9788221at2"/>
<feature type="active site" evidence="3">
    <location>
        <position position="44"/>
    </location>
</feature>
<evidence type="ECO:0000313" key="5">
    <source>
        <dbReference type="Proteomes" id="UP000448867"/>
    </source>
</evidence>
<dbReference type="EMBL" id="WKKI01000030">
    <property type="protein sequence ID" value="MRX73236.1"/>
    <property type="molecule type" value="Genomic_DNA"/>
</dbReference>
<keyword evidence="2 4" id="KW-0413">Isomerase</keyword>
<dbReference type="InterPro" id="IPR003719">
    <property type="entry name" value="Phenazine_PhzF-like"/>
</dbReference>
<evidence type="ECO:0000313" key="4">
    <source>
        <dbReference type="EMBL" id="MRX73236.1"/>
    </source>
</evidence>
<sequence>MKYYVVDAFAERIFEGNPAGVMILEDWISEQLMQNIAIENNLSETAFAVREGERYGLRWFTPGGEIDLCGHATLAAAFVILNFIEGEKETVEFLTKSGILIVNKRGELYELDFPAMSSKEVPITDVMEKALGVRPEEAYLNRDLILVLKSEDAVKNLCPDFDQLKKLPDGLGVCVTAAGNEVDFVSRAYFPKLNINEDPVTGSLHCSLIPYWSNQLGKKELSARQLSTRGGRLFCSLQGERVKIAGKAALYSVGEIMIES</sequence>
<gene>
    <name evidence="4" type="ORF">GJU40_13900</name>
</gene>